<dbReference type="InterPro" id="IPR005625">
    <property type="entry name" value="PepSY-ass_TM"/>
</dbReference>
<keyword evidence="1" id="KW-0812">Transmembrane</keyword>
<dbReference type="Pfam" id="PF03929">
    <property type="entry name" value="PepSY_TM"/>
    <property type="match status" value="1"/>
</dbReference>
<dbReference type="Proteomes" id="UP001179121">
    <property type="component" value="Chromosome"/>
</dbReference>
<dbReference type="EMBL" id="OX365700">
    <property type="protein sequence ID" value="CAI4030298.1"/>
    <property type="molecule type" value="Genomic_DNA"/>
</dbReference>
<organism evidence="3 4">
    <name type="scientific">Nitrospira tepida</name>
    <dbReference type="NCBI Taxonomy" id="2973512"/>
    <lineage>
        <taxon>Bacteria</taxon>
        <taxon>Pseudomonadati</taxon>
        <taxon>Nitrospirota</taxon>
        <taxon>Nitrospiria</taxon>
        <taxon>Nitrospirales</taxon>
        <taxon>Nitrospiraceae</taxon>
        <taxon>Nitrospira</taxon>
    </lineage>
</organism>
<evidence type="ECO:0000313" key="4">
    <source>
        <dbReference type="Proteomes" id="UP001179121"/>
    </source>
</evidence>
<name>A0AA86MWG5_9BACT</name>
<feature type="transmembrane region" description="Helical" evidence="1">
    <location>
        <begin position="177"/>
        <end position="197"/>
    </location>
</feature>
<keyword evidence="4" id="KW-1185">Reference proteome</keyword>
<evidence type="ECO:0000259" key="2">
    <source>
        <dbReference type="Pfam" id="PF03413"/>
    </source>
</evidence>
<dbReference type="InterPro" id="IPR025711">
    <property type="entry name" value="PepSY"/>
</dbReference>
<protein>
    <submittedName>
        <fullName evidence="3">PepSY domain-containing protein</fullName>
    </submittedName>
</protein>
<feature type="domain" description="PepSY" evidence="2">
    <location>
        <begin position="280"/>
        <end position="343"/>
    </location>
</feature>
<dbReference type="KEGG" id="nti:DNFV4_00726"/>
<reference evidence="3" key="1">
    <citation type="submission" date="2022-10" db="EMBL/GenBank/DDBJ databases">
        <authorList>
            <person name="Koch H."/>
        </authorList>
    </citation>
    <scope>NUCLEOTIDE SEQUENCE</scope>
    <source>
        <strain evidence="3">DNF</strain>
    </source>
</reference>
<feature type="transmembrane region" description="Helical" evidence="1">
    <location>
        <begin position="374"/>
        <end position="395"/>
    </location>
</feature>
<proteinExistence type="predicted"/>
<feature type="transmembrane region" description="Helical" evidence="1">
    <location>
        <begin position="227"/>
        <end position="244"/>
    </location>
</feature>
<accession>A0AA86MWG5</accession>
<gene>
    <name evidence="3" type="ORF">DNFV4_00726</name>
</gene>
<evidence type="ECO:0000313" key="3">
    <source>
        <dbReference type="EMBL" id="CAI4030298.1"/>
    </source>
</evidence>
<dbReference type="PANTHER" id="PTHR34219">
    <property type="entry name" value="IRON-REGULATED INNER MEMBRANE PROTEIN-RELATED"/>
    <property type="match status" value="1"/>
</dbReference>
<evidence type="ECO:0000256" key="1">
    <source>
        <dbReference type="SAM" id="Phobius"/>
    </source>
</evidence>
<dbReference type="RefSeq" id="WP_289267293.1">
    <property type="nucleotide sequence ID" value="NZ_OX365700.1"/>
</dbReference>
<keyword evidence="1" id="KW-1133">Transmembrane helix</keyword>
<dbReference type="Pfam" id="PF03413">
    <property type="entry name" value="PepSY"/>
    <property type="match status" value="1"/>
</dbReference>
<keyword evidence="1" id="KW-0472">Membrane</keyword>
<sequence>MAGSPVAVQEPVAASAEVGAAPPPASTVLRHPLRRLWLQTHLYLGLVVGGLFVLVSLTGSLLVFYKAIDGWLNPDLLRSRSAGESRPLNDIVAAARAARPNGGGLEHIRLPDHPDDTVLVWYTIPTHDPEEPRWIEVRIDPATAEVLSPGREWGGTLVSFIYELHESLLIDKPGQTIVGFLGLFLLVSVGTGLYLWWPSLGRLRQAFSCKPGRSVIRWHYDLHKLSGFYSAIILAVLAFTGVYLEFSEYVVPLVRIFSPVQEFPKKGDLRSSPPAPGAPALSAEQAVARAREIVPEGELKFLSVPDHPEGVFRIGLRQPGEVRESGGQSQVWLDQYSGAVLKVRDWRNFTAGDTFLAWLFPLHNGEAFGLAGRWIVFASGVIPLVLYVTGLRMWWLKRRAHQRQRAGTVASVAQERFAHD</sequence>
<feature type="transmembrane region" description="Helical" evidence="1">
    <location>
        <begin position="42"/>
        <end position="65"/>
    </location>
</feature>
<dbReference type="AlphaFoldDB" id="A0AA86MWG5"/>